<reference evidence="2 3" key="1">
    <citation type="journal article" date="2024" name="G3 (Bethesda)">
        <title>Genome assembly of Hibiscus sabdariffa L. provides insights into metabolisms of medicinal natural products.</title>
        <authorList>
            <person name="Kim T."/>
        </authorList>
    </citation>
    <scope>NUCLEOTIDE SEQUENCE [LARGE SCALE GENOMIC DNA]</scope>
    <source>
        <strain evidence="2">TK-2024</strain>
        <tissue evidence="2">Old leaves</tissue>
    </source>
</reference>
<organism evidence="2 3">
    <name type="scientific">Hibiscus sabdariffa</name>
    <name type="common">roselle</name>
    <dbReference type="NCBI Taxonomy" id="183260"/>
    <lineage>
        <taxon>Eukaryota</taxon>
        <taxon>Viridiplantae</taxon>
        <taxon>Streptophyta</taxon>
        <taxon>Embryophyta</taxon>
        <taxon>Tracheophyta</taxon>
        <taxon>Spermatophyta</taxon>
        <taxon>Magnoliopsida</taxon>
        <taxon>eudicotyledons</taxon>
        <taxon>Gunneridae</taxon>
        <taxon>Pentapetalae</taxon>
        <taxon>rosids</taxon>
        <taxon>malvids</taxon>
        <taxon>Malvales</taxon>
        <taxon>Malvaceae</taxon>
        <taxon>Malvoideae</taxon>
        <taxon>Hibiscus</taxon>
    </lineage>
</organism>
<feature type="compositionally biased region" description="Basic and acidic residues" evidence="1">
    <location>
        <begin position="21"/>
        <end position="41"/>
    </location>
</feature>
<comment type="caution">
    <text evidence="2">The sequence shown here is derived from an EMBL/GenBank/DDBJ whole genome shotgun (WGS) entry which is preliminary data.</text>
</comment>
<dbReference type="EMBL" id="JBBPBN010000012">
    <property type="protein sequence ID" value="KAK9027854.1"/>
    <property type="molecule type" value="Genomic_DNA"/>
</dbReference>
<dbReference type="Proteomes" id="UP001396334">
    <property type="component" value="Unassembled WGS sequence"/>
</dbReference>
<protein>
    <submittedName>
        <fullName evidence="2">Uncharacterized protein</fullName>
    </submittedName>
</protein>
<accession>A0ABR2SRT0</accession>
<keyword evidence="3" id="KW-1185">Reference proteome</keyword>
<gene>
    <name evidence="2" type="ORF">V6N11_067676</name>
</gene>
<feature type="region of interest" description="Disordered" evidence="1">
    <location>
        <begin position="1"/>
        <end position="41"/>
    </location>
</feature>
<feature type="region of interest" description="Disordered" evidence="1">
    <location>
        <begin position="342"/>
        <end position="378"/>
    </location>
</feature>
<proteinExistence type="predicted"/>
<name>A0ABR2SRT0_9ROSI</name>
<evidence type="ECO:0000256" key="1">
    <source>
        <dbReference type="SAM" id="MobiDB-lite"/>
    </source>
</evidence>
<evidence type="ECO:0000313" key="3">
    <source>
        <dbReference type="Proteomes" id="UP001396334"/>
    </source>
</evidence>
<sequence>MPDNPSFPALSPLERTGFPASHEDARTTEKAKEDNPSLDSLHDLASFKEGNPVGTVPDVAMDNSQFAQDHTEVSKDGLVIDKVSYANMAARNTTHPENSSISSNFHVDDIVVLEDDYVVDHSGKIPSIKFSNRVHEQIDHSMRNTKIIRLLGRNIGFKTLHARLLGAESTVDHSLISDNPKPSENKLYGPWMTVDTRRHLNIPPTNSNKNVAPKVQRYEVTSGSRFSALNVDEDVGAGMFALSEVGAIIGEGSVVAGAGNNDSWALMNQLKILKNVAYMQSKPPKKSKGVARSNDGKNTGQLSLDQDVVILSQDNAGKSDKHSTVTLDRRYDIHFPMGGKLVKPGGSIGRTQGEGLRRGFSLKKPAELHPLSKPSLHD</sequence>
<feature type="region of interest" description="Disordered" evidence="1">
    <location>
        <begin position="282"/>
        <end position="302"/>
    </location>
</feature>
<evidence type="ECO:0000313" key="2">
    <source>
        <dbReference type="EMBL" id="KAK9027854.1"/>
    </source>
</evidence>